<dbReference type="HOGENOM" id="CLU_2092755_0_0_3"/>
<evidence type="ECO:0000256" key="1">
    <source>
        <dbReference type="SAM" id="MobiDB-lite"/>
    </source>
</evidence>
<dbReference type="EMBL" id="CP001291">
    <property type="protein sequence ID" value="ACK72856.1"/>
    <property type="molecule type" value="Genomic_DNA"/>
</dbReference>
<evidence type="ECO:0000313" key="3">
    <source>
        <dbReference type="Proteomes" id="UP000002384"/>
    </source>
</evidence>
<feature type="region of interest" description="Disordered" evidence="1">
    <location>
        <begin position="94"/>
        <end position="116"/>
    </location>
</feature>
<evidence type="ECO:0008006" key="4">
    <source>
        <dbReference type="Google" id="ProtNLM"/>
    </source>
</evidence>
<dbReference type="OrthoDB" id="515764at2"/>
<organism evidence="2 3">
    <name type="scientific">Gloeothece citriformis (strain PCC 7424)</name>
    <name type="common">Cyanothece sp. (strain PCC 7424)</name>
    <dbReference type="NCBI Taxonomy" id="65393"/>
    <lineage>
        <taxon>Bacteria</taxon>
        <taxon>Bacillati</taxon>
        <taxon>Cyanobacteriota</taxon>
        <taxon>Cyanophyceae</taxon>
        <taxon>Oscillatoriophycideae</taxon>
        <taxon>Chroococcales</taxon>
        <taxon>Aphanothecaceae</taxon>
        <taxon>Gloeothece</taxon>
        <taxon>Gloeothece citriformis</taxon>
    </lineage>
</organism>
<gene>
    <name evidence="2" type="ordered locus">PCC7424_4492</name>
</gene>
<evidence type="ECO:0000313" key="2">
    <source>
        <dbReference type="EMBL" id="ACK72856.1"/>
    </source>
</evidence>
<keyword evidence="3" id="KW-1185">Reference proteome</keyword>
<reference evidence="3" key="1">
    <citation type="journal article" date="2011" name="MBio">
        <title>Novel metabolic attributes of the genus Cyanothece, comprising a group of unicellular nitrogen-fixing Cyanobacteria.</title>
        <authorList>
            <person name="Bandyopadhyay A."/>
            <person name="Elvitigala T."/>
            <person name="Welsh E."/>
            <person name="Stockel J."/>
            <person name="Liberton M."/>
            <person name="Min H."/>
            <person name="Sherman L.A."/>
            <person name="Pakrasi H.B."/>
        </authorList>
    </citation>
    <scope>NUCLEOTIDE SEQUENCE [LARGE SCALE GENOMIC DNA]</scope>
    <source>
        <strain evidence="3">PCC 7424</strain>
    </source>
</reference>
<sequence>MNSTNWLTSYPTWIYSYPMLWLQWQRAVFGNWFDLWTKTTPTAMNGMGQTLTMQEKFVKNLLEIEENSVRQSLDMQKMFWENYFQMAGLQKDQMKKQPEEMKQNLEPFPTSAKVST</sequence>
<dbReference type="KEGG" id="cyc:PCC7424_4492"/>
<dbReference type="Proteomes" id="UP000002384">
    <property type="component" value="Chromosome"/>
</dbReference>
<name>B7KA82_GLOC7</name>
<dbReference type="AlphaFoldDB" id="B7KA82"/>
<accession>B7KA82</accession>
<feature type="compositionally biased region" description="Basic and acidic residues" evidence="1">
    <location>
        <begin position="94"/>
        <end position="103"/>
    </location>
</feature>
<dbReference type="eggNOG" id="ENOG5030QYI">
    <property type="taxonomic scope" value="Bacteria"/>
</dbReference>
<protein>
    <recommendedName>
        <fullName evidence="4">Phasin domain-containing protein</fullName>
    </recommendedName>
</protein>
<dbReference type="RefSeq" id="WP_015956440.1">
    <property type="nucleotide sequence ID" value="NC_011729.1"/>
</dbReference>
<proteinExistence type="predicted"/>